<keyword evidence="1" id="KW-1133">Transmembrane helix</keyword>
<keyword evidence="1" id="KW-0472">Membrane</keyword>
<reference evidence="2" key="1">
    <citation type="journal article" date="2014" name="Front. Microbiol.">
        <title>High frequency of phylogenetically diverse reductive dehalogenase-homologous genes in deep subseafloor sedimentary metagenomes.</title>
        <authorList>
            <person name="Kawai M."/>
            <person name="Futagami T."/>
            <person name="Toyoda A."/>
            <person name="Takaki Y."/>
            <person name="Nishi S."/>
            <person name="Hori S."/>
            <person name="Arai W."/>
            <person name="Tsubouchi T."/>
            <person name="Morono Y."/>
            <person name="Uchiyama I."/>
            <person name="Ito T."/>
            <person name="Fujiyama A."/>
            <person name="Inagaki F."/>
            <person name="Takami H."/>
        </authorList>
    </citation>
    <scope>NUCLEOTIDE SEQUENCE</scope>
    <source>
        <strain evidence="2">Expedition CK06-06</strain>
    </source>
</reference>
<keyword evidence="1" id="KW-0812">Transmembrane</keyword>
<accession>X0SCH2</accession>
<evidence type="ECO:0000256" key="1">
    <source>
        <dbReference type="SAM" id="Phobius"/>
    </source>
</evidence>
<gene>
    <name evidence="2" type="ORF">S01H1_03594</name>
</gene>
<organism evidence="2">
    <name type="scientific">marine sediment metagenome</name>
    <dbReference type="NCBI Taxonomy" id="412755"/>
    <lineage>
        <taxon>unclassified sequences</taxon>
        <taxon>metagenomes</taxon>
        <taxon>ecological metagenomes</taxon>
    </lineage>
</organism>
<feature type="transmembrane region" description="Helical" evidence="1">
    <location>
        <begin position="12"/>
        <end position="30"/>
    </location>
</feature>
<protein>
    <submittedName>
        <fullName evidence="2">Uncharacterized protein</fullName>
    </submittedName>
</protein>
<dbReference type="AlphaFoldDB" id="X0SCH2"/>
<name>X0SCH2_9ZZZZ</name>
<sequence length="96" mass="11240">MSQSEKEKFQAHFLWIVNVIFWIKNHWLVFVVMGGMWTFLLGTLIQVLFIPMAIPVVKPIIEAMWENSVAPYDSMTVNFEKRIKNLESEHFPAATK</sequence>
<evidence type="ECO:0000313" key="2">
    <source>
        <dbReference type="EMBL" id="GAF78719.1"/>
    </source>
</evidence>
<dbReference type="EMBL" id="BARS01001947">
    <property type="protein sequence ID" value="GAF78719.1"/>
    <property type="molecule type" value="Genomic_DNA"/>
</dbReference>
<feature type="transmembrane region" description="Helical" evidence="1">
    <location>
        <begin position="36"/>
        <end position="57"/>
    </location>
</feature>
<comment type="caution">
    <text evidence="2">The sequence shown here is derived from an EMBL/GenBank/DDBJ whole genome shotgun (WGS) entry which is preliminary data.</text>
</comment>
<proteinExistence type="predicted"/>